<protein>
    <recommendedName>
        <fullName evidence="3">DUF3606 domain-containing protein</fullName>
    </recommendedName>
</protein>
<dbReference type="Proteomes" id="UP001517247">
    <property type="component" value="Unassembled WGS sequence"/>
</dbReference>
<evidence type="ECO:0000313" key="1">
    <source>
        <dbReference type="EMBL" id="MFN0256784.1"/>
    </source>
</evidence>
<evidence type="ECO:0008006" key="3">
    <source>
        <dbReference type="Google" id="ProtNLM"/>
    </source>
</evidence>
<gene>
    <name evidence="1" type="ORF">E6A44_014435</name>
</gene>
<reference evidence="1 2" key="1">
    <citation type="submission" date="2024-12" db="EMBL/GenBank/DDBJ databases">
        <authorList>
            <person name="Hu S."/>
        </authorList>
    </citation>
    <scope>NUCLEOTIDE SEQUENCE [LARGE SCALE GENOMIC DNA]</scope>
    <source>
        <strain evidence="1 2">THG-T11</strain>
    </source>
</reference>
<keyword evidence="2" id="KW-1185">Reference proteome</keyword>
<sequence>MEADKENYKTSETVDMKNLEAVKYAAEEVGLSISQYKMCADGAGTYNRSAITKWIGRHYDRKLERIVR</sequence>
<evidence type="ECO:0000313" key="2">
    <source>
        <dbReference type="Proteomes" id="UP001517247"/>
    </source>
</evidence>
<organism evidence="1 2">
    <name type="scientific">Pedobacter ureilyticus</name>
    <dbReference type="NCBI Taxonomy" id="1393051"/>
    <lineage>
        <taxon>Bacteria</taxon>
        <taxon>Pseudomonadati</taxon>
        <taxon>Bacteroidota</taxon>
        <taxon>Sphingobacteriia</taxon>
        <taxon>Sphingobacteriales</taxon>
        <taxon>Sphingobacteriaceae</taxon>
        <taxon>Pedobacter</taxon>
    </lineage>
</organism>
<name>A0ABW9J8G0_9SPHI</name>
<proteinExistence type="predicted"/>
<accession>A0ABW9J8G0</accession>
<dbReference type="EMBL" id="SSHJ02000007">
    <property type="protein sequence ID" value="MFN0256784.1"/>
    <property type="molecule type" value="Genomic_DNA"/>
</dbReference>
<comment type="caution">
    <text evidence="1">The sequence shown here is derived from an EMBL/GenBank/DDBJ whole genome shotgun (WGS) entry which is preliminary data.</text>
</comment>
<dbReference type="RefSeq" id="WP_138723864.1">
    <property type="nucleotide sequence ID" value="NZ_SSHJ02000007.1"/>
</dbReference>